<dbReference type="PANTHER" id="PTHR15364:SF0">
    <property type="entry name" value="2'-DEOXYNUCLEOSIDE 5'-PHOSPHATE N-HYDROLASE 1"/>
    <property type="match status" value="1"/>
</dbReference>
<organism evidence="1 2">
    <name type="scientific">Herbaspirillum frisingense</name>
    <dbReference type="NCBI Taxonomy" id="92645"/>
    <lineage>
        <taxon>Bacteria</taxon>
        <taxon>Pseudomonadati</taxon>
        <taxon>Pseudomonadota</taxon>
        <taxon>Betaproteobacteria</taxon>
        <taxon>Burkholderiales</taxon>
        <taxon>Oxalobacteraceae</taxon>
        <taxon>Herbaspirillum</taxon>
    </lineage>
</organism>
<dbReference type="Pfam" id="PF05014">
    <property type="entry name" value="Nuc_deoxyrib_tr"/>
    <property type="match status" value="1"/>
</dbReference>
<keyword evidence="1" id="KW-0378">Hydrolase</keyword>
<dbReference type="SUPFAM" id="SSF52309">
    <property type="entry name" value="N-(deoxy)ribosyltransferase-like"/>
    <property type="match status" value="1"/>
</dbReference>
<dbReference type="EMBL" id="WNDX01000161">
    <property type="protein sequence ID" value="KAF1038570.1"/>
    <property type="molecule type" value="Genomic_DNA"/>
</dbReference>
<proteinExistence type="predicted"/>
<evidence type="ECO:0000313" key="1">
    <source>
        <dbReference type="EMBL" id="KAF1038570.1"/>
    </source>
</evidence>
<gene>
    <name evidence="1" type="ORF">GAK35_03752</name>
</gene>
<evidence type="ECO:0000313" key="2">
    <source>
        <dbReference type="Proteomes" id="UP000462435"/>
    </source>
</evidence>
<accession>A0A7V8FTZ0</accession>
<dbReference type="InterPro" id="IPR007710">
    <property type="entry name" value="Nucleoside_deoxyribTrfase"/>
</dbReference>
<protein>
    <submittedName>
        <fullName evidence="1">2'-deoxynucleoside 5'-phosphate N-hydrolase 1</fullName>
    </submittedName>
</protein>
<sequence length="167" mass="18394">MSKHLPRIYTAGPDVFERDYAQQKARIKQWCAELGLVALCPGDDEVSGATKAEVSRGIFEINMALIESADYVVANVRDFRGHEPDSGTVFEIGYAVGRGKKVWCYNTPTLDLVAQVPQSAPGYCREGMLIEDFGLPRNLMLAHACELVHGDLRACLALVAQWHASRA</sequence>
<comment type="caution">
    <text evidence="1">The sequence shown here is derived from an EMBL/GenBank/DDBJ whole genome shotgun (WGS) entry which is preliminary data.</text>
</comment>
<name>A0A7V8FTZ0_9BURK</name>
<dbReference type="Proteomes" id="UP000462435">
    <property type="component" value="Unassembled WGS sequence"/>
</dbReference>
<dbReference type="GO" id="GO:0009159">
    <property type="term" value="P:deoxyribonucleoside monophosphate catabolic process"/>
    <property type="evidence" value="ECO:0007669"/>
    <property type="project" value="TreeGrafter"/>
</dbReference>
<dbReference type="GO" id="GO:0070694">
    <property type="term" value="F:5-hydroxymethyl-dUMP N-hydrolase activity"/>
    <property type="evidence" value="ECO:0007669"/>
    <property type="project" value="TreeGrafter"/>
</dbReference>
<dbReference type="Gene3D" id="3.40.50.450">
    <property type="match status" value="1"/>
</dbReference>
<dbReference type="InterPro" id="IPR051239">
    <property type="entry name" value="2'-dNMP_N-hydrolase"/>
</dbReference>
<dbReference type="PANTHER" id="PTHR15364">
    <property type="entry name" value="2'-DEOXYNUCLEOSIDE 5'-PHOSPHATE N-HYDROLASE 1"/>
    <property type="match status" value="1"/>
</dbReference>
<reference evidence="2" key="1">
    <citation type="journal article" date="2020" name="MBio">
        <title>Horizontal gene transfer to a defensive symbiont with a reduced genome amongst a multipartite beetle microbiome.</title>
        <authorList>
            <person name="Waterworth S.C."/>
            <person name="Florez L.V."/>
            <person name="Rees E.R."/>
            <person name="Hertweck C."/>
            <person name="Kaltenpoth M."/>
            <person name="Kwan J.C."/>
        </authorList>
    </citation>
    <scope>NUCLEOTIDE SEQUENCE [LARGE SCALE GENOMIC DNA]</scope>
</reference>
<dbReference type="AlphaFoldDB" id="A0A7V8FTZ0"/>